<sequence length="32" mass="3755">MLDFRPASFIILMCMMKVDQPSTYIFLSNLDL</sequence>
<protein>
    <submittedName>
        <fullName evidence="1">Uncharacterized protein</fullName>
    </submittedName>
</protein>
<evidence type="ECO:0000313" key="1">
    <source>
        <dbReference type="EMBL" id="MBX66032.1"/>
    </source>
</evidence>
<dbReference type="AlphaFoldDB" id="A0A2P2QG92"/>
<organism evidence="1">
    <name type="scientific">Rhizophora mucronata</name>
    <name type="common">Asiatic mangrove</name>
    <dbReference type="NCBI Taxonomy" id="61149"/>
    <lineage>
        <taxon>Eukaryota</taxon>
        <taxon>Viridiplantae</taxon>
        <taxon>Streptophyta</taxon>
        <taxon>Embryophyta</taxon>
        <taxon>Tracheophyta</taxon>
        <taxon>Spermatophyta</taxon>
        <taxon>Magnoliopsida</taxon>
        <taxon>eudicotyledons</taxon>
        <taxon>Gunneridae</taxon>
        <taxon>Pentapetalae</taxon>
        <taxon>rosids</taxon>
        <taxon>fabids</taxon>
        <taxon>Malpighiales</taxon>
        <taxon>Rhizophoraceae</taxon>
        <taxon>Rhizophora</taxon>
    </lineage>
</organism>
<accession>A0A2P2QG92</accession>
<dbReference type="EMBL" id="GGEC01085548">
    <property type="protein sequence ID" value="MBX66032.1"/>
    <property type="molecule type" value="Transcribed_RNA"/>
</dbReference>
<proteinExistence type="predicted"/>
<name>A0A2P2QG92_RHIMU</name>
<reference evidence="1" key="1">
    <citation type="submission" date="2018-02" db="EMBL/GenBank/DDBJ databases">
        <title>Rhizophora mucronata_Transcriptome.</title>
        <authorList>
            <person name="Meera S.P."/>
            <person name="Sreeshan A."/>
            <person name="Augustine A."/>
        </authorList>
    </citation>
    <scope>NUCLEOTIDE SEQUENCE</scope>
    <source>
        <tissue evidence="1">Leaf</tissue>
    </source>
</reference>